<feature type="transmembrane region" description="Helical" evidence="8">
    <location>
        <begin position="804"/>
        <end position="825"/>
    </location>
</feature>
<feature type="transmembrane region" description="Helical" evidence="8">
    <location>
        <begin position="674"/>
        <end position="693"/>
    </location>
</feature>
<feature type="chain" id="PRO_5005107252" description="Arabinogalactan endo-beta-1,4-galactanase" evidence="7">
    <location>
        <begin position="20"/>
        <end position="993"/>
    </location>
</feature>
<dbReference type="GO" id="GO:0015926">
    <property type="term" value="F:glucosidase activity"/>
    <property type="evidence" value="ECO:0007669"/>
    <property type="project" value="InterPro"/>
</dbReference>
<feature type="transmembrane region" description="Helical" evidence="8">
    <location>
        <begin position="777"/>
        <end position="797"/>
    </location>
</feature>
<evidence type="ECO:0000256" key="3">
    <source>
        <dbReference type="ARBA" id="ARBA00010687"/>
    </source>
</evidence>
<dbReference type="GO" id="GO:0045490">
    <property type="term" value="P:pectin catabolic process"/>
    <property type="evidence" value="ECO:0007669"/>
    <property type="project" value="TreeGrafter"/>
</dbReference>
<dbReference type="SUPFAM" id="SSF103473">
    <property type="entry name" value="MFS general substrate transporter"/>
    <property type="match status" value="1"/>
</dbReference>
<dbReference type="InterPro" id="IPR011683">
    <property type="entry name" value="Glyco_hydro_53"/>
</dbReference>
<keyword evidence="8" id="KW-0812">Transmembrane</keyword>
<dbReference type="Gene3D" id="1.20.1250.20">
    <property type="entry name" value="MFS general substrate transporter like domains"/>
    <property type="match status" value="1"/>
</dbReference>
<evidence type="ECO:0000256" key="2">
    <source>
        <dbReference type="ARBA" id="ARBA00004141"/>
    </source>
</evidence>
<dbReference type="GO" id="GO:0031218">
    <property type="term" value="F:arabinogalactan endo-1,4-beta-galactosidase activity"/>
    <property type="evidence" value="ECO:0007669"/>
    <property type="project" value="UniProtKB-EC"/>
</dbReference>
<feature type="transmembrane region" description="Helical" evidence="8">
    <location>
        <begin position="545"/>
        <end position="564"/>
    </location>
</feature>
<keyword evidence="8" id="KW-0472">Membrane</keyword>
<dbReference type="AlphaFoldDB" id="A0A093VBA8"/>
<dbReference type="PROSITE" id="PS50850">
    <property type="entry name" value="MFS"/>
    <property type="match status" value="1"/>
</dbReference>
<gene>
    <name evidence="10" type="ORF">GQ26_0080640</name>
</gene>
<evidence type="ECO:0000259" key="9">
    <source>
        <dbReference type="PROSITE" id="PS50850"/>
    </source>
</evidence>
<evidence type="ECO:0000256" key="1">
    <source>
        <dbReference type="ARBA" id="ARBA00001695"/>
    </source>
</evidence>
<feature type="transmembrane region" description="Helical" evidence="8">
    <location>
        <begin position="949"/>
        <end position="969"/>
    </location>
</feature>
<dbReference type="SUPFAM" id="SSF51445">
    <property type="entry name" value="(Trans)glycosidases"/>
    <property type="match status" value="1"/>
</dbReference>
<dbReference type="FunFam" id="3.20.20.80:FF:000077">
    <property type="entry name" value="Arabinogalactan endo-beta-1,4-galactanase"/>
    <property type="match status" value="1"/>
</dbReference>
<feature type="transmembrane region" description="Helical" evidence="8">
    <location>
        <begin position="831"/>
        <end position="853"/>
    </location>
</feature>
<evidence type="ECO:0000256" key="5">
    <source>
        <dbReference type="ARBA" id="ARBA00022801"/>
    </source>
</evidence>
<dbReference type="PANTHER" id="PTHR34983">
    <property type="entry name" value="ARABINOGALACTAN ENDO-BETA-1,4-GALACTANASE A"/>
    <property type="match status" value="1"/>
</dbReference>
<feature type="transmembrane region" description="Helical" evidence="8">
    <location>
        <begin position="602"/>
        <end position="622"/>
    </location>
</feature>
<sequence>MRPSILLSSLATFASLASATLRYRGADISSLLVEENNHISYKNTNGAGAKLETILASNGVNTVRQRLWVNPSDGVYGLDYNRQLAARMVNAGMKIYLDMHFSDTWADPSHQTTPSGWSTTDIGTLSWQLYNYTMDVCNSFAEQNIPLEIVSIGNEIRAGLLWPLGSTSNYHNIATLLHSAAWGIKDSKLATKPKIMIHLDNGWSWSEQSYFYNTVLAEGPLLKTDFDLMGVSYYPFYTSSATLASLKSTLANMASTWGKGLIVAETNWPFACPRPAYAFPSDLTSIPFSAAGQATFLKDVASIVAGTSNGLGMFYWEPAWIGNAGLGSSCSDNLLVDSSTDAFRTSVEYSPHQQHPLLRSPFSLNDELLITSSCDQPILQSAYCNASHPLHPPQRPSLVLFGAISSLLPGIINITSLPPGTIAPTMVNDEESRHALVSEETPLLADTSIEETTAAGAQNGSGNDDNVAPTPLSGKRAVVVAFAVACLLFIQATNITTISTTQSDIAADLDAFSNTPWLTSSYMISVASLTPVGGRLSQIFSLRSILSLSSFLISVGLLITATAQRFPVFIVGRVITGLGSALIYSTQTIIALELSSKKRRGLLIGCVYTTVTVGIAAGAIIAGAMAPRFGWRSLYYIQSPMCFVLTPILYLAIPPTGQDKESGPESFKKRLARIDYWGILTMTAANVLLLYSLSRPNISYTYIAISLVLFAIFVAVESTPAIAAEPIVPISIVRSRGVLLSGISSTGIMMARWAILFYLPVYGIAVRGWSPAEGGVIMIPTNAGFALGGLLVGWIHIRKAKSYYISSLVISILFMLSCLSIAVLSTPNSSVILYAIVLFTNGFTCGAFLNYTVSHVLHLTSPSTHYIVTGLISTFRSTAGSFGSAIGGGIFSRVLRRRLEEGFAAGSYDDRATPDNQQELIRKLMGSPALVWQLEGYEKQAAISAYQDALRTMFLAGAALVLLMTFTQAGTGWTPPVEVEDNEVVANAHEHED</sequence>
<dbReference type="InterPro" id="IPR020846">
    <property type="entry name" value="MFS_dom"/>
</dbReference>
<accession>A0A093VBA8</accession>
<evidence type="ECO:0000256" key="4">
    <source>
        <dbReference type="ARBA" id="ARBA00012556"/>
    </source>
</evidence>
<keyword evidence="7" id="KW-0732">Signal</keyword>
<feature type="transmembrane region" description="Helical" evidence="8">
    <location>
        <begin position="634"/>
        <end position="653"/>
    </location>
</feature>
<dbReference type="EMBL" id="JPOX01000008">
    <property type="protein sequence ID" value="KFX49837.1"/>
    <property type="molecule type" value="Genomic_DNA"/>
</dbReference>
<dbReference type="InterPro" id="IPR017853">
    <property type="entry name" value="GH"/>
</dbReference>
<comment type="catalytic activity">
    <reaction evidence="1 7">
        <text>The enzyme specifically hydrolyzes (1-&gt;4)-beta-D-galactosidic linkages in type I arabinogalactans.</text>
        <dbReference type="EC" id="3.2.1.89"/>
    </reaction>
</comment>
<feature type="transmembrane region" description="Helical" evidence="8">
    <location>
        <begin position="699"/>
        <end position="716"/>
    </location>
</feature>
<comment type="subcellular location">
    <subcellularLocation>
        <location evidence="2">Membrane</location>
        <topology evidence="2">Multi-pass membrane protein</topology>
    </subcellularLocation>
</comment>
<dbReference type="Pfam" id="PF07690">
    <property type="entry name" value="MFS_1"/>
    <property type="match status" value="1"/>
</dbReference>
<organism evidence="10">
    <name type="scientific">Talaromyces marneffei PM1</name>
    <dbReference type="NCBI Taxonomy" id="1077442"/>
    <lineage>
        <taxon>Eukaryota</taxon>
        <taxon>Fungi</taxon>
        <taxon>Dikarya</taxon>
        <taxon>Ascomycota</taxon>
        <taxon>Pezizomycotina</taxon>
        <taxon>Eurotiomycetes</taxon>
        <taxon>Eurotiomycetidae</taxon>
        <taxon>Eurotiales</taxon>
        <taxon>Trichocomaceae</taxon>
        <taxon>Talaromyces</taxon>
        <taxon>Talaromyces sect. Talaromyces</taxon>
    </lineage>
</organism>
<evidence type="ECO:0000256" key="6">
    <source>
        <dbReference type="ARBA" id="ARBA00023295"/>
    </source>
</evidence>
<protein>
    <recommendedName>
        <fullName evidence="4 7">Arabinogalactan endo-beta-1,4-galactanase</fullName>
        <ecNumber evidence="4 7">3.2.1.89</ecNumber>
    </recommendedName>
</protein>
<proteinExistence type="inferred from homology"/>
<feature type="transmembrane region" description="Helical" evidence="8">
    <location>
        <begin position="737"/>
        <end position="765"/>
    </location>
</feature>
<dbReference type="Pfam" id="PF07745">
    <property type="entry name" value="Glyco_hydro_53"/>
    <property type="match status" value="1"/>
</dbReference>
<comment type="caution">
    <text evidence="10">The sequence shown here is derived from an EMBL/GenBank/DDBJ whole genome shotgun (WGS) entry which is preliminary data.</text>
</comment>
<evidence type="ECO:0000313" key="10">
    <source>
        <dbReference type="EMBL" id="KFX49837.1"/>
    </source>
</evidence>
<evidence type="ECO:0000256" key="8">
    <source>
        <dbReference type="SAM" id="Phobius"/>
    </source>
</evidence>
<dbReference type="GO" id="GO:0022857">
    <property type="term" value="F:transmembrane transporter activity"/>
    <property type="evidence" value="ECO:0007669"/>
    <property type="project" value="InterPro"/>
</dbReference>
<name>A0A093VBA8_TALMA</name>
<feature type="domain" description="Major facilitator superfamily (MFS) profile" evidence="9">
    <location>
        <begin position="480"/>
        <end position="975"/>
    </location>
</feature>
<keyword evidence="6 7" id="KW-0326">Glycosidase</keyword>
<feature type="signal peptide" evidence="7">
    <location>
        <begin position="1"/>
        <end position="19"/>
    </location>
</feature>
<keyword evidence="5 7" id="KW-0378">Hydrolase</keyword>
<dbReference type="GO" id="GO:0016020">
    <property type="term" value="C:membrane"/>
    <property type="evidence" value="ECO:0007669"/>
    <property type="project" value="UniProtKB-SubCell"/>
</dbReference>
<dbReference type="InterPro" id="IPR011701">
    <property type="entry name" value="MFS"/>
</dbReference>
<dbReference type="EC" id="3.2.1.89" evidence="4 7"/>
<dbReference type="PANTHER" id="PTHR34983:SF1">
    <property type="entry name" value="ARABINOGALACTAN ENDO-BETA-1,4-GALACTANASE A"/>
    <property type="match status" value="1"/>
</dbReference>
<dbReference type="InterPro" id="IPR036259">
    <property type="entry name" value="MFS_trans_sf"/>
</dbReference>
<comment type="similarity">
    <text evidence="3 7">Belongs to the glycosyl hydrolase 53 family.</text>
</comment>
<evidence type="ECO:0000256" key="7">
    <source>
        <dbReference type="RuleBase" id="RU361192"/>
    </source>
</evidence>
<dbReference type="HOGENOM" id="CLU_301132_0_0_1"/>
<keyword evidence="8" id="KW-1133">Transmembrane helix</keyword>
<dbReference type="Gene3D" id="3.20.20.80">
    <property type="entry name" value="Glycosidases"/>
    <property type="match status" value="1"/>
</dbReference>
<feature type="transmembrane region" description="Helical" evidence="8">
    <location>
        <begin position="570"/>
        <end position="590"/>
    </location>
</feature>
<reference evidence="10" key="1">
    <citation type="journal article" date="2014" name="PLoS Genet.">
        <title>Signature Gene Expression Reveals Novel Clues to the Molecular Mechanisms of Dimorphic Transition in Penicillium marneffei.</title>
        <authorList>
            <person name="Yang E."/>
            <person name="Wang G."/>
            <person name="Cai J."/>
            <person name="Woo P.C."/>
            <person name="Lau S.K."/>
            <person name="Yuen K.-Y."/>
            <person name="Chow W.-N."/>
            <person name="Lin X."/>
        </authorList>
    </citation>
    <scope>NUCLEOTIDE SEQUENCE [LARGE SCALE GENOMIC DNA]</scope>
    <source>
        <strain evidence="10">PM1</strain>
    </source>
</reference>